<name>A0AAE5EXU2_CLOBE</name>
<feature type="domain" description="Histidine kinase N-terminal 7TM region" evidence="2">
    <location>
        <begin position="10"/>
        <end position="79"/>
    </location>
</feature>
<dbReference type="InterPro" id="IPR031621">
    <property type="entry name" value="HisKA_7TM"/>
</dbReference>
<sequence length="79" mass="9195">MFNYIIFLAMFLTAFVSAQLCIFLFYKKRRIHLNGLLGVILCVFIYSLFYSFELICPNLTFMKLFTGIEYIGIASIPAF</sequence>
<dbReference type="EMBL" id="JABTDW010000001">
    <property type="protein sequence ID" value="NSB15714.1"/>
    <property type="molecule type" value="Genomic_DNA"/>
</dbReference>
<accession>A0AAE5EXU2</accession>
<reference evidence="3" key="1">
    <citation type="submission" date="2020-06" db="EMBL/GenBank/DDBJ databases">
        <title>Genomic insights into acetone-butanol-ethanol (ABE) fermentation by sequencing solventogenic clostridia strains.</title>
        <authorList>
            <person name="Brown S."/>
        </authorList>
    </citation>
    <scope>NUCLEOTIDE SEQUENCE</scope>
    <source>
        <strain evidence="3">DJ123</strain>
    </source>
</reference>
<evidence type="ECO:0000259" key="2">
    <source>
        <dbReference type="Pfam" id="PF16927"/>
    </source>
</evidence>
<gene>
    <name evidence="3" type="ORF">BCD95_003973</name>
</gene>
<keyword evidence="1" id="KW-0812">Transmembrane</keyword>
<proteinExistence type="predicted"/>
<comment type="caution">
    <text evidence="3">The sequence shown here is derived from an EMBL/GenBank/DDBJ whole genome shotgun (WGS) entry which is preliminary data.</text>
</comment>
<evidence type="ECO:0000313" key="3">
    <source>
        <dbReference type="EMBL" id="NSB15714.1"/>
    </source>
</evidence>
<feature type="transmembrane region" description="Helical" evidence="1">
    <location>
        <begin position="6"/>
        <end position="26"/>
    </location>
</feature>
<evidence type="ECO:0000313" key="4">
    <source>
        <dbReference type="Proteomes" id="UP000822184"/>
    </source>
</evidence>
<evidence type="ECO:0000256" key="1">
    <source>
        <dbReference type="SAM" id="Phobius"/>
    </source>
</evidence>
<keyword evidence="1" id="KW-1133">Transmembrane helix</keyword>
<protein>
    <recommendedName>
        <fullName evidence="2">Histidine kinase N-terminal 7TM region domain-containing protein</fullName>
    </recommendedName>
</protein>
<dbReference type="AlphaFoldDB" id="A0AAE5EXU2"/>
<dbReference type="Proteomes" id="UP000822184">
    <property type="component" value="Unassembled WGS sequence"/>
</dbReference>
<feature type="transmembrane region" description="Helical" evidence="1">
    <location>
        <begin position="33"/>
        <end position="52"/>
    </location>
</feature>
<dbReference type="Pfam" id="PF16927">
    <property type="entry name" value="HisKA_7TM"/>
    <property type="match status" value="1"/>
</dbReference>
<keyword evidence="1" id="KW-0472">Membrane</keyword>
<organism evidence="3 4">
    <name type="scientific">Clostridium beijerinckii</name>
    <name type="common">Clostridium MP</name>
    <dbReference type="NCBI Taxonomy" id="1520"/>
    <lineage>
        <taxon>Bacteria</taxon>
        <taxon>Bacillati</taxon>
        <taxon>Bacillota</taxon>
        <taxon>Clostridia</taxon>
        <taxon>Eubacteriales</taxon>
        <taxon>Clostridiaceae</taxon>
        <taxon>Clostridium</taxon>
    </lineage>
</organism>